<keyword evidence="6 8" id="KW-1133">Transmembrane helix</keyword>
<keyword evidence="3 10" id="KW-0808">Transferase</keyword>
<gene>
    <name evidence="10" type="ORF">US19_C0002G0041</name>
</gene>
<evidence type="ECO:0000256" key="6">
    <source>
        <dbReference type="ARBA" id="ARBA00022989"/>
    </source>
</evidence>
<evidence type="ECO:0000256" key="8">
    <source>
        <dbReference type="SAM" id="Phobius"/>
    </source>
</evidence>
<feature type="transmembrane region" description="Helical" evidence="8">
    <location>
        <begin position="271"/>
        <end position="293"/>
    </location>
</feature>
<dbReference type="AlphaFoldDB" id="A0A0G0EYR9"/>
<keyword evidence="1" id="KW-1003">Cell membrane</keyword>
<dbReference type="SUPFAM" id="SSF53448">
    <property type="entry name" value="Nucleotide-diphospho-sugar transferases"/>
    <property type="match status" value="1"/>
</dbReference>
<evidence type="ECO:0000256" key="7">
    <source>
        <dbReference type="ARBA" id="ARBA00023136"/>
    </source>
</evidence>
<evidence type="ECO:0000259" key="9">
    <source>
        <dbReference type="Pfam" id="PF00535"/>
    </source>
</evidence>
<dbReference type="Proteomes" id="UP000034492">
    <property type="component" value="Unassembled WGS sequence"/>
</dbReference>
<sequence length="313" mass="35996">MQRKGIDISLVIPARNEQESVETLYGEIIKSLKRLKKKYEIIFVDDGSTDKTFIKLKKIKKTDPKVKILKLRGGFGKSVALQVGFENSKGEIIITLDADLQDNPDQIYKFLNKLDEGYDLVSGWKKKRYDPFTKVIPSRILNYVTSFLTGVKIHDINCGFKAYRKKVLENINIYGELYRFIPVFAAKQNYKIAEVIVNHRKRKFGITKFGWERNIKGLLDLITITFLTGYFRRPGHFFGTLGLTSLFIGTVIGIYITYLRVTTGSIQDRHPLLFLGMLLIIVGIQLISTGLLAEMNLYNREKQSLKWVVEKKV</sequence>
<dbReference type="GO" id="GO:0005886">
    <property type="term" value="C:plasma membrane"/>
    <property type="evidence" value="ECO:0007669"/>
    <property type="project" value="TreeGrafter"/>
</dbReference>
<dbReference type="InterPro" id="IPR029044">
    <property type="entry name" value="Nucleotide-diphossugar_trans"/>
</dbReference>
<keyword evidence="4 8" id="KW-0812">Transmembrane</keyword>
<reference evidence="10 11" key="1">
    <citation type="journal article" date="2015" name="Nature">
        <title>rRNA introns, odd ribosomes, and small enigmatic genomes across a large radiation of phyla.</title>
        <authorList>
            <person name="Brown C.T."/>
            <person name="Hug L.A."/>
            <person name="Thomas B.C."/>
            <person name="Sharon I."/>
            <person name="Castelle C.J."/>
            <person name="Singh A."/>
            <person name="Wilkins M.J."/>
            <person name="Williams K.H."/>
            <person name="Banfield J.F."/>
        </authorList>
    </citation>
    <scope>NUCLEOTIDE SEQUENCE [LARGE SCALE GENOMIC DNA]</scope>
</reference>
<dbReference type="PANTHER" id="PTHR48090">
    <property type="entry name" value="UNDECAPRENYL-PHOSPHATE 4-DEOXY-4-FORMAMIDO-L-ARABINOSE TRANSFERASE-RELATED"/>
    <property type="match status" value="1"/>
</dbReference>
<dbReference type="GO" id="GO:0099621">
    <property type="term" value="F:undecaprenyl-phosphate 4-deoxy-4-formamido-L-arabinose transferase activity"/>
    <property type="evidence" value="ECO:0007669"/>
    <property type="project" value="TreeGrafter"/>
</dbReference>
<dbReference type="CDD" id="cd04187">
    <property type="entry name" value="DPM1_like_bac"/>
    <property type="match status" value="1"/>
</dbReference>
<dbReference type="PANTHER" id="PTHR48090:SF3">
    <property type="entry name" value="UNDECAPRENYL-PHOSPHATE 4-DEOXY-4-FORMAMIDO-L-ARABINOSE TRANSFERASE"/>
    <property type="match status" value="1"/>
</dbReference>
<feature type="transmembrane region" description="Helical" evidence="8">
    <location>
        <begin position="237"/>
        <end position="259"/>
    </location>
</feature>
<accession>A0A0G0EYR9</accession>
<dbReference type="Pfam" id="PF00535">
    <property type="entry name" value="Glycos_transf_2"/>
    <property type="match status" value="1"/>
</dbReference>
<keyword evidence="5" id="KW-0448">Lipopolysaccharide biosynthesis</keyword>
<keyword evidence="7 8" id="KW-0472">Membrane</keyword>
<evidence type="ECO:0000256" key="5">
    <source>
        <dbReference type="ARBA" id="ARBA00022985"/>
    </source>
</evidence>
<protein>
    <submittedName>
        <fullName evidence="10">Undecaprenyl-phosphate 4-deoxy-4-formamido-L-arabinose transferase</fullName>
    </submittedName>
</protein>
<dbReference type="Gene3D" id="3.90.550.10">
    <property type="entry name" value="Spore Coat Polysaccharide Biosynthesis Protein SpsA, Chain A"/>
    <property type="match status" value="1"/>
</dbReference>
<proteinExistence type="predicted"/>
<dbReference type="EMBL" id="LBSA01000002">
    <property type="protein sequence ID" value="KKQ10622.1"/>
    <property type="molecule type" value="Genomic_DNA"/>
</dbReference>
<evidence type="ECO:0000256" key="4">
    <source>
        <dbReference type="ARBA" id="ARBA00022692"/>
    </source>
</evidence>
<evidence type="ECO:0000313" key="11">
    <source>
        <dbReference type="Proteomes" id="UP000034492"/>
    </source>
</evidence>
<keyword evidence="2" id="KW-0328">Glycosyltransferase</keyword>
<dbReference type="InterPro" id="IPR050256">
    <property type="entry name" value="Glycosyltransferase_2"/>
</dbReference>
<name>A0A0G0EYR9_9BACT</name>
<evidence type="ECO:0000256" key="3">
    <source>
        <dbReference type="ARBA" id="ARBA00022679"/>
    </source>
</evidence>
<evidence type="ECO:0000256" key="2">
    <source>
        <dbReference type="ARBA" id="ARBA00022676"/>
    </source>
</evidence>
<comment type="caution">
    <text evidence="10">The sequence shown here is derived from an EMBL/GenBank/DDBJ whole genome shotgun (WGS) entry which is preliminary data.</text>
</comment>
<evidence type="ECO:0000256" key="1">
    <source>
        <dbReference type="ARBA" id="ARBA00022475"/>
    </source>
</evidence>
<organism evidence="10 11">
    <name type="scientific">Candidatus Daviesbacteria bacterium GW2011_GWB1_36_5</name>
    <dbReference type="NCBI Taxonomy" id="1618426"/>
    <lineage>
        <taxon>Bacteria</taxon>
        <taxon>Candidatus Daviesiibacteriota</taxon>
    </lineage>
</organism>
<dbReference type="GO" id="GO:0009103">
    <property type="term" value="P:lipopolysaccharide biosynthetic process"/>
    <property type="evidence" value="ECO:0007669"/>
    <property type="project" value="UniProtKB-KW"/>
</dbReference>
<evidence type="ECO:0000313" key="10">
    <source>
        <dbReference type="EMBL" id="KKQ10622.1"/>
    </source>
</evidence>
<feature type="domain" description="Glycosyltransferase 2-like" evidence="9">
    <location>
        <begin position="9"/>
        <end position="170"/>
    </location>
</feature>
<dbReference type="InterPro" id="IPR001173">
    <property type="entry name" value="Glyco_trans_2-like"/>
</dbReference>